<dbReference type="Proteomes" id="UP001070176">
    <property type="component" value="Unassembled WGS sequence"/>
</dbReference>
<dbReference type="SUPFAM" id="SSF46689">
    <property type="entry name" value="Homeodomain-like"/>
    <property type="match status" value="1"/>
</dbReference>
<evidence type="ECO:0000313" key="1">
    <source>
        <dbReference type="EMBL" id="MCX8532965.1"/>
    </source>
</evidence>
<accession>A0ABT3Y487</accession>
<comment type="caution">
    <text evidence="1">The sequence shown here is derived from an EMBL/GenBank/DDBJ whole genome shotgun (WGS) entry which is preliminary data.</text>
</comment>
<evidence type="ECO:0000313" key="2">
    <source>
        <dbReference type="Proteomes" id="UP001070176"/>
    </source>
</evidence>
<dbReference type="Gene3D" id="1.10.10.60">
    <property type="entry name" value="Homeodomain-like"/>
    <property type="match status" value="1"/>
</dbReference>
<proteinExistence type="predicted"/>
<dbReference type="EMBL" id="JAOVZV010000010">
    <property type="protein sequence ID" value="MCX8532965.1"/>
    <property type="molecule type" value="Genomic_DNA"/>
</dbReference>
<gene>
    <name evidence="1" type="ORF">OEA66_11460</name>
</gene>
<keyword evidence="2" id="KW-1185">Reference proteome</keyword>
<sequence>MNFKQIHIGSLIQQRVKECELDFPRICNFFKCNENDIRKMYNSEHLDTKILLSWSKLLEYDFFRIYSQHLILFSAQQKDTKHKAGTLQTTLPSFRKNVYTKEIIDFILNALNSGKMTTTEIIETYKIPKTTLYKWISKYNTPTQQK</sequence>
<dbReference type="InterPro" id="IPR009057">
    <property type="entry name" value="Homeodomain-like_sf"/>
</dbReference>
<protein>
    <submittedName>
        <fullName evidence="1">Transposase</fullName>
    </submittedName>
</protein>
<reference evidence="1" key="1">
    <citation type="submission" date="2022-10" db="EMBL/GenBank/DDBJ databases">
        <title>Chryseobacterium sp. nov., a novel bacterial species.</title>
        <authorList>
            <person name="Cao Y."/>
        </authorList>
    </citation>
    <scope>NUCLEOTIDE SEQUENCE</scope>
    <source>
        <strain evidence="1">KC 927</strain>
    </source>
</reference>
<organism evidence="1 2">
    <name type="scientific">Chryseobacterium luquanense</name>
    <dbReference type="NCBI Taxonomy" id="2983766"/>
    <lineage>
        <taxon>Bacteria</taxon>
        <taxon>Pseudomonadati</taxon>
        <taxon>Bacteroidota</taxon>
        <taxon>Flavobacteriia</taxon>
        <taxon>Flavobacteriales</taxon>
        <taxon>Weeksellaceae</taxon>
        <taxon>Chryseobacterium group</taxon>
        <taxon>Chryseobacterium</taxon>
    </lineage>
</organism>
<dbReference type="RefSeq" id="WP_267281490.1">
    <property type="nucleotide sequence ID" value="NZ_JAOVZV010000010.1"/>
</dbReference>
<name>A0ABT3Y487_9FLAO</name>